<organism evidence="2 3">
    <name type="scientific">Loktanella atrilutea</name>
    <dbReference type="NCBI Taxonomy" id="366533"/>
    <lineage>
        <taxon>Bacteria</taxon>
        <taxon>Pseudomonadati</taxon>
        <taxon>Pseudomonadota</taxon>
        <taxon>Alphaproteobacteria</taxon>
        <taxon>Rhodobacterales</taxon>
        <taxon>Roseobacteraceae</taxon>
        <taxon>Loktanella</taxon>
    </lineage>
</organism>
<dbReference type="InterPro" id="IPR047721">
    <property type="entry name" value="DrmB"/>
</dbReference>
<dbReference type="RefSeq" id="WP_218588315.1">
    <property type="nucleotide sequence ID" value="NZ_FQUE01000016.1"/>
</dbReference>
<keyword evidence="3" id="KW-1185">Reference proteome</keyword>
<protein>
    <recommendedName>
        <fullName evidence="1">MrfA-like Zn-binding domain-containing protein</fullName>
    </recommendedName>
</protein>
<dbReference type="STRING" id="366533.SAMN05444339_11614"/>
<gene>
    <name evidence="2" type="ORF">SAMN05444339_11614</name>
</gene>
<feature type="domain" description="MrfA-like Zn-binding" evidence="1">
    <location>
        <begin position="486"/>
        <end position="588"/>
    </location>
</feature>
<dbReference type="InterPro" id="IPR018973">
    <property type="entry name" value="MZB"/>
</dbReference>
<reference evidence="3" key="1">
    <citation type="submission" date="2016-11" db="EMBL/GenBank/DDBJ databases">
        <authorList>
            <person name="Varghese N."/>
            <person name="Submissions S."/>
        </authorList>
    </citation>
    <scope>NUCLEOTIDE SEQUENCE [LARGE SCALE GENOMIC DNA]</scope>
    <source>
        <strain evidence="3">DSM 29326</strain>
    </source>
</reference>
<evidence type="ECO:0000313" key="2">
    <source>
        <dbReference type="EMBL" id="SHF84933.1"/>
    </source>
</evidence>
<dbReference type="Pfam" id="PF09369">
    <property type="entry name" value="MZB"/>
    <property type="match status" value="1"/>
</dbReference>
<dbReference type="AlphaFoldDB" id="A0A1M5F076"/>
<evidence type="ECO:0000313" key="3">
    <source>
        <dbReference type="Proteomes" id="UP000183987"/>
    </source>
</evidence>
<name>A0A1M5F076_LOKAT</name>
<dbReference type="Proteomes" id="UP000183987">
    <property type="component" value="Unassembled WGS sequence"/>
</dbReference>
<dbReference type="NCBIfam" id="NF038324">
    <property type="entry name" value="DrmB_fam"/>
    <property type="match status" value="1"/>
</dbReference>
<evidence type="ECO:0000259" key="1">
    <source>
        <dbReference type="Pfam" id="PF09369"/>
    </source>
</evidence>
<dbReference type="EMBL" id="FQUE01000016">
    <property type="protein sequence ID" value="SHF84933.1"/>
    <property type="molecule type" value="Genomic_DNA"/>
</dbReference>
<sequence>MGRRPRGAHAPQATDAVEPIGTVRRSQLVSGFAIGAIVDLEKGSFMPMGLEDWERINSVPSLRIGEERLQSMLGVSHFRLGPVKEQIPGTTKVRARSAAPAVRFPKWHECPKCHRIGREGSPFELADDGARLRCTGHTGKVYTNPVRFVVACRRGHLSDFPWEWWAHRGRDEGICPRPVLKLGSRGHSASLDDLYVQCDSCSTPEHPTRQSLGTAFGASALMGLRCDGFRPWLHDYQPDCGEPVRALQRGASNVHFAVVGSSLSIPPASEALSQIVEQSRMFLDGVPEAALPSVLIGVSQTYNVSVDQLLAAYLRMRSQEVGGPSLTERVAREQEYDALSQDRDDPIIGGVIPQFRNELLAPPPALARWFDLIGAASRLREVRALAGFSRIEPYPVGADRVRQAIAEGKVSPLSKTERSWLPGAEIRGEGIFLRFKTTAVDAWIADNEGVVARAAILEMRSRQIAEQRGYERDYTIGPRLLLVHAFAHALIRQISVECGYSASALRERLYVSDDPGRPMNGVLVYTGSPDSEGSLGGLVRLAEPALLEPIVLRTLANAAWCGSDPVCLESDPRQSGDRVSGAACHCCLLLPETACERFNRELDRTALVGEPDGAFAGFFGDAVEEAAWPS</sequence>
<accession>A0A1M5F076</accession>
<proteinExistence type="predicted"/>